<comment type="caution">
    <text evidence="1">The sequence shown here is derived from an EMBL/GenBank/DDBJ whole genome shotgun (WGS) entry which is preliminary data.</text>
</comment>
<evidence type="ECO:0000313" key="2">
    <source>
        <dbReference type="Proteomes" id="UP000756346"/>
    </source>
</evidence>
<dbReference type="GeneID" id="70184555"/>
<reference evidence="1" key="1">
    <citation type="journal article" date="2021" name="Nat. Commun.">
        <title>Genetic determinants of endophytism in the Arabidopsis root mycobiome.</title>
        <authorList>
            <person name="Mesny F."/>
            <person name="Miyauchi S."/>
            <person name="Thiergart T."/>
            <person name="Pickel B."/>
            <person name="Atanasova L."/>
            <person name="Karlsson M."/>
            <person name="Huettel B."/>
            <person name="Barry K.W."/>
            <person name="Haridas S."/>
            <person name="Chen C."/>
            <person name="Bauer D."/>
            <person name="Andreopoulos W."/>
            <person name="Pangilinan J."/>
            <person name="LaButti K."/>
            <person name="Riley R."/>
            <person name="Lipzen A."/>
            <person name="Clum A."/>
            <person name="Drula E."/>
            <person name="Henrissat B."/>
            <person name="Kohler A."/>
            <person name="Grigoriev I.V."/>
            <person name="Martin F.M."/>
            <person name="Hacquard S."/>
        </authorList>
    </citation>
    <scope>NUCLEOTIDE SEQUENCE</scope>
    <source>
        <strain evidence="1">MPI-CAGE-CH-0230</strain>
    </source>
</reference>
<dbReference type="EMBL" id="JAGTJQ010000009">
    <property type="protein sequence ID" value="KAH7024562.1"/>
    <property type="molecule type" value="Genomic_DNA"/>
</dbReference>
<sequence>MRMLWKHVGGRKIERFQARLAVLRLVAEVRATSGDLGLCVKLDVKLEMLWAVVSSLEEGGFLHRCADCCLCERGAVRRTRGRTVDGCAR</sequence>
<keyword evidence="2" id="KW-1185">Reference proteome</keyword>
<dbReference type="RefSeq" id="XP_046008110.1">
    <property type="nucleotide sequence ID" value="XM_046155009.1"/>
</dbReference>
<gene>
    <name evidence="1" type="ORF">B0I36DRAFT_331628</name>
</gene>
<protein>
    <submittedName>
        <fullName evidence="1">Uncharacterized protein</fullName>
    </submittedName>
</protein>
<proteinExistence type="predicted"/>
<organism evidence="1 2">
    <name type="scientific">Microdochium trichocladiopsis</name>
    <dbReference type="NCBI Taxonomy" id="1682393"/>
    <lineage>
        <taxon>Eukaryota</taxon>
        <taxon>Fungi</taxon>
        <taxon>Dikarya</taxon>
        <taxon>Ascomycota</taxon>
        <taxon>Pezizomycotina</taxon>
        <taxon>Sordariomycetes</taxon>
        <taxon>Xylariomycetidae</taxon>
        <taxon>Xylariales</taxon>
        <taxon>Microdochiaceae</taxon>
        <taxon>Microdochium</taxon>
    </lineage>
</organism>
<accession>A0A9P8Y0G5</accession>
<evidence type="ECO:0000313" key="1">
    <source>
        <dbReference type="EMBL" id="KAH7024562.1"/>
    </source>
</evidence>
<dbReference type="Proteomes" id="UP000756346">
    <property type="component" value="Unassembled WGS sequence"/>
</dbReference>
<dbReference type="AlphaFoldDB" id="A0A9P8Y0G5"/>
<name>A0A9P8Y0G5_9PEZI</name>